<keyword evidence="2" id="KW-1185">Reference proteome</keyword>
<organism evidence="1 2">
    <name type="scientific">Salirhabdus euzebyi</name>
    <dbReference type="NCBI Taxonomy" id="394506"/>
    <lineage>
        <taxon>Bacteria</taxon>
        <taxon>Bacillati</taxon>
        <taxon>Bacillota</taxon>
        <taxon>Bacilli</taxon>
        <taxon>Bacillales</taxon>
        <taxon>Bacillaceae</taxon>
        <taxon>Salirhabdus</taxon>
    </lineage>
</organism>
<protein>
    <submittedName>
        <fullName evidence="1">Enterochelin esterase-like enzyme</fullName>
    </submittedName>
</protein>
<dbReference type="Proteomes" id="UP000581688">
    <property type="component" value="Unassembled WGS sequence"/>
</dbReference>
<dbReference type="RefSeq" id="WP_174495806.1">
    <property type="nucleotide sequence ID" value="NZ_CADDWK010000004.1"/>
</dbReference>
<dbReference type="AlphaFoldDB" id="A0A841Q3U4"/>
<dbReference type="SUPFAM" id="SSF53474">
    <property type="entry name" value="alpha/beta-Hydrolases"/>
    <property type="match status" value="1"/>
</dbReference>
<dbReference type="InterPro" id="IPR029058">
    <property type="entry name" value="AB_hydrolase_fold"/>
</dbReference>
<dbReference type="PANTHER" id="PTHR48098">
    <property type="entry name" value="ENTEROCHELIN ESTERASE-RELATED"/>
    <property type="match status" value="1"/>
</dbReference>
<dbReference type="EMBL" id="JACHGH010000004">
    <property type="protein sequence ID" value="MBB6453076.1"/>
    <property type="molecule type" value="Genomic_DNA"/>
</dbReference>
<dbReference type="Gene3D" id="3.40.50.1820">
    <property type="entry name" value="alpha/beta hydrolase"/>
    <property type="match status" value="1"/>
</dbReference>
<accession>A0A841Q3U4</accession>
<sequence length="242" mass="27990">MGRKGTMIEKEIESKYLQEVITLKIYRPENFSTLYKYHVCIMQDGNDYFQLGRVATYSDRLHEAGEIENTIFVGIHYKNKFDRQEKYHPEGNKNEAYTKFLRFEVVPLLDDTLPSYYLGASRVLIGDSLGGTVSLMTALKYPNTFGKVIMQSPYVDDHVLKAVKSSNDIPTLTIYHTIGNEETEVQTTNGDVKDFLTPNRNLHQVLTEKAGDYTYYELDGEHTWKYWQKDLPRALQNIFGKS</sequence>
<gene>
    <name evidence="1" type="ORF">HNQ94_001524</name>
</gene>
<evidence type="ECO:0000313" key="2">
    <source>
        <dbReference type="Proteomes" id="UP000581688"/>
    </source>
</evidence>
<dbReference type="Pfam" id="PF00756">
    <property type="entry name" value="Esterase"/>
    <property type="match status" value="1"/>
</dbReference>
<dbReference type="InterPro" id="IPR000801">
    <property type="entry name" value="Esterase-like"/>
</dbReference>
<evidence type="ECO:0000313" key="1">
    <source>
        <dbReference type="EMBL" id="MBB6453076.1"/>
    </source>
</evidence>
<dbReference type="PANTHER" id="PTHR48098:SF3">
    <property type="entry name" value="IRON(III) ENTEROBACTIN ESTERASE"/>
    <property type="match status" value="1"/>
</dbReference>
<name>A0A841Q3U4_9BACI</name>
<comment type="caution">
    <text evidence="1">The sequence shown here is derived from an EMBL/GenBank/DDBJ whole genome shotgun (WGS) entry which is preliminary data.</text>
</comment>
<proteinExistence type="predicted"/>
<reference evidence="1 2" key="1">
    <citation type="submission" date="2020-08" db="EMBL/GenBank/DDBJ databases">
        <title>Genomic Encyclopedia of Type Strains, Phase IV (KMG-IV): sequencing the most valuable type-strain genomes for metagenomic binning, comparative biology and taxonomic classification.</title>
        <authorList>
            <person name="Goeker M."/>
        </authorList>
    </citation>
    <scope>NUCLEOTIDE SEQUENCE [LARGE SCALE GENOMIC DNA]</scope>
    <source>
        <strain evidence="1 2">DSM 19612</strain>
    </source>
</reference>
<dbReference type="InterPro" id="IPR050583">
    <property type="entry name" value="Mycobacterial_A85_antigen"/>
</dbReference>